<evidence type="ECO:0000313" key="2">
    <source>
        <dbReference type="Proteomes" id="UP000308600"/>
    </source>
</evidence>
<dbReference type="Proteomes" id="UP000308600">
    <property type="component" value="Unassembled WGS sequence"/>
</dbReference>
<reference evidence="1 2" key="1">
    <citation type="journal article" date="2019" name="Nat. Ecol. Evol.">
        <title>Megaphylogeny resolves global patterns of mushroom evolution.</title>
        <authorList>
            <person name="Varga T."/>
            <person name="Krizsan K."/>
            <person name="Foldi C."/>
            <person name="Dima B."/>
            <person name="Sanchez-Garcia M."/>
            <person name="Sanchez-Ramirez S."/>
            <person name="Szollosi G.J."/>
            <person name="Szarkandi J.G."/>
            <person name="Papp V."/>
            <person name="Albert L."/>
            <person name="Andreopoulos W."/>
            <person name="Angelini C."/>
            <person name="Antonin V."/>
            <person name="Barry K.W."/>
            <person name="Bougher N.L."/>
            <person name="Buchanan P."/>
            <person name="Buyck B."/>
            <person name="Bense V."/>
            <person name="Catcheside P."/>
            <person name="Chovatia M."/>
            <person name="Cooper J."/>
            <person name="Damon W."/>
            <person name="Desjardin D."/>
            <person name="Finy P."/>
            <person name="Geml J."/>
            <person name="Haridas S."/>
            <person name="Hughes K."/>
            <person name="Justo A."/>
            <person name="Karasinski D."/>
            <person name="Kautmanova I."/>
            <person name="Kiss B."/>
            <person name="Kocsube S."/>
            <person name="Kotiranta H."/>
            <person name="LaButti K.M."/>
            <person name="Lechner B.E."/>
            <person name="Liimatainen K."/>
            <person name="Lipzen A."/>
            <person name="Lukacs Z."/>
            <person name="Mihaltcheva S."/>
            <person name="Morgado L.N."/>
            <person name="Niskanen T."/>
            <person name="Noordeloos M.E."/>
            <person name="Ohm R.A."/>
            <person name="Ortiz-Santana B."/>
            <person name="Ovrebo C."/>
            <person name="Racz N."/>
            <person name="Riley R."/>
            <person name="Savchenko A."/>
            <person name="Shiryaev A."/>
            <person name="Soop K."/>
            <person name="Spirin V."/>
            <person name="Szebenyi C."/>
            <person name="Tomsovsky M."/>
            <person name="Tulloss R.E."/>
            <person name="Uehling J."/>
            <person name="Grigoriev I.V."/>
            <person name="Vagvolgyi C."/>
            <person name="Papp T."/>
            <person name="Martin F.M."/>
            <person name="Miettinen O."/>
            <person name="Hibbett D.S."/>
            <person name="Nagy L.G."/>
        </authorList>
    </citation>
    <scope>NUCLEOTIDE SEQUENCE [LARGE SCALE GENOMIC DNA]</scope>
    <source>
        <strain evidence="1 2">NL-1719</strain>
    </source>
</reference>
<proteinExistence type="predicted"/>
<organism evidence="1 2">
    <name type="scientific">Pluteus cervinus</name>
    <dbReference type="NCBI Taxonomy" id="181527"/>
    <lineage>
        <taxon>Eukaryota</taxon>
        <taxon>Fungi</taxon>
        <taxon>Dikarya</taxon>
        <taxon>Basidiomycota</taxon>
        <taxon>Agaricomycotina</taxon>
        <taxon>Agaricomycetes</taxon>
        <taxon>Agaricomycetidae</taxon>
        <taxon>Agaricales</taxon>
        <taxon>Pluteineae</taxon>
        <taxon>Pluteaceae</taxon>
        <taxon>Pluteus</taxon>
    </lineage>
</organism>
<name>A0ACD3AXR0_9AGAR</name>
<accession>A0ACD3AXR0</accession>
<dbReference type="EMBL" id="ML208318">
    <property type="protein sequence ID" value="TFK70139.1"/>
    <property type="molecule type" value="Genomic_DNA"/>
</dbReference>
<gene>
    <name evidence="1" type="ORF">BDN72DRAFT_839452</name>
</gene>
<evidence type="ECO:0000313" key="1">
    <source>
        <dbReference type="EMBL" id="TFK70139.1"/>
    </source>
</evidence>
<sequence length="431" mass="48128">MSTSTPAVPTELILEILLWVDIDFIGVDRSTALFSCCLVSRSWLAAAQPLLFSRITVKIGTAGKQKLATRILSYPDKLRAYILQLRLDVRAYGSGDPVQDVAALANTSGDWQFRGLRLENSFHLLVSQTFQTLPSSDRLTSLSLRRLTVSSDVLLSLPPALREIQLDDVHVDDLQLLISDTRSDSSTNPEQSTPSPRPSIQKLSLTNGGGLVTWFYQPHCHLDFSHLETLLLCEETFVWEYFEDVGLFLAIVGPTIKHLFFGLTPHLLDLFSIPSHLPLGNMKRIRSLSLRLGTYDDKFGWIMGFLQNLPDGQLEEICIYTVPLCKRLAHAPGWGVLDDELTLRGTRVYVCLPASTSTHTQEKDKVLLAIIFQLAPTLYNQGRLTIVPSFGPLIMKDDLNAPSSPLGPTHIHPNSSNDKVHQALWRYALDF</sequence>
<keyword evidence="2" id="KW-1185">Reference proteome</keyword>
<protein>
    <submittedName>
        <fullName evidence="1">Uncharacterized protein</fullName>
    </submittedName>
</protein>